<protein>
    <submittedName>
        <fullName evidence="1">Uncharacterized protein</fullName>
    </submittedName>
</protein>
<name>A0A150TJF7_SORCE</name>
<comment type="caution">
    <text evidence="1">The sequence shown here is derived from an EMBL/GenBank/DDBJ whole genome shotgun (WGS) entry which is preliminary data.</text>
</comment>
<organism evidence="1 2">
    <name type="scientific">Sorangium cellulosum</name>
    <name type="common">Polyangium cellulosum</name>
    <dbReference type="NCBI Taxonomy" id="56"/>
    <lineage>
        <taxon>Bacteria</taxon>
        <taxon>Pseudomonadati</taxon>
        <taxon>Myxococcota</taxon>
        <taxon>Polyangia</taxon>
        <taxon>Polyangiales</taxon>
        <taxon>Polyangiaceae</taxon>
        <taxon>Sorangium</taxon>
    </lineage>
</organism>
<gene>
    <name evidence="1" type="ORF">BE21_44745</name>
</gene>
<dbReference type="Proteomes" id="UP000075502">
    <property type="component" value="Unassembled WGS sequence"/>
</dbReference>
<proteinExistence type="predicted"/>
<evidence type="ECO:0000313" key="1">
    <source>
        <dbReference type="EMBL" id="KYG04801.1"/>
    </source>
</evidence>
<evidence type="ECO:0000313" key="2">
    <source>
        <dbReference type="Proteomes" id="UP000075502"/>
    </source>
</evidence>
<sequence>MGVGFPSGHCTGACNTDSDCAGGGVCIALTTFNMCVAPCETADDCRDGYMCDTDDTCWPDCTGDAQCPEAGTCADDGFCGAPASPDGSACADDGDCTGEWCISQADYGFPGGYCSGFCGLDTECTGGGTCYMEPGDTTGICLTACTTDSDCRGGYICDADNTCYPACTSDAQCSDGYVCNALGYCDPPAGDGADGDACTADADCAGGFCFSDADGWPGGYCTGPCTPGADDCAGGGYCDSDSEGNSACIAECGTTDDCRDGYVCSSGLCL</sequence>
<accession>A0A150TJF7</accession>
<dbReference type="EMBL" id="JEME01002273">
    <property type="protein sequence ID" value="KYG04801.1"/>
    <property type="molecule type" value="Genomic_DNA"/>
</dbReference>
<reference evidence="1 2" key="1">
    <citation type="submission" date="2014-02" db="EMBL/GenBank/DDBJ databases">
        <title>The small core and large imbalanced accessory genome model reveals a collaborative survival strategy of Sorangium cellulosum strains in nature.</title>
        <authorList>
            <person name="Han K."/>
            <person name="Peng R."/>
            <person name="Blom J."/>
            <person name="Li Y.-Z."/>
        </authorList>
    </citation>
    <scope>NUCLEOTIDE SEQUENCE [LARGE SCALE GENOMIC DNA]</scope>
    <source>
        <strain evidence="1 2">So0007-03</strain>
    </source>
</reference>
<dbReference type="AlphaFoldDB" id="A0A150TJF7"/>